<sequence>MSSNKVQECEAEIDKAYDSNSLNGISYSQALWTILSVMEDKFLKFTYIDELPSEQKRAHADVYLNALTHPLRSIVRNNNNPSTKIKHEIIDEHYGFAVDWLEKSITYNSFCSIFPLWWNKKIKLTIEGNVLNTNDYKSKEIAYEVYNRLNGKDGIAYDKAVNPNDVLSAIMANVSSTSNRFKLNLTPKLASILIENYHSVSHERYRFPDDWQFDKFTLGEYKKIFTTLQSLLYGRFIARTKLASEGLRGIGYPDSVWVLSCSELTSRLSRYTSLKNETIESILDYLTFGGVDVRNPDIAIQPIVDLKNGYLALSSFVFMNSDAERNLSVLLNQVENDRKLYSNLVQQKEDILRDLLKSEIEPLGFEVVSGKLVDTDLDLAIIDRKEKLCIAFELKWFIEPAEIREVIQRSKELQKGVEQALNFMRKFEKNDEDLLNNLLKIDQEYIFKVAVGSRNWIGHFDVQNPIVPIIKIRHFTDELKQRKNLKSTVKWLEERQYLPKNMVDYEIIDIPLELGGWNSSWYGIKPKPKTE</sequence>
<name>A0ABS0U1W6_SERPR</name>
<comment type="caution">
    <text evidence="1">The sequence shown here is derived from an EMBL/GenBank/DDBJ whole genome shotgun (WGS) entry which is preliminary data.</text>
</comment>
<accession>A0ABS0U1W6</accession>
<dbReference type="Proteomes" id="UP000639004">
    <property type="component" value="Unassembled WGS sequence"/>
</dbReference>
<protein>
    <submittedName>
        <fullName evidence="1">Uncharacterized protein</fullName>
    </submittedName>
</protein>
<dbReference type="RefSeq" id="WP_198642672.1">
    <property type="nucleotide sequence ID" value="NZ_JAEHSL010000038.1"/>
</dbReference>
<dbReference type="EMBL" id="JAEHSL010000038">
    <property type="protein sequence ID" value="MBI6183500.1"/>
    <property type="molecule type" value="Genomic_DNA"/>
</dbReference>
<evidence type="ECO:0000313" key="1">
    <source>
        <dbReference type="EMBL" id="MBI6183500.1"/>
    </source>
</evidence>
<keyword evidence="2" id="KW-1185">Reference proteome</keyword>
<gene>
    <name evidence="1" type="ORF">JEQ07_24275</name>
</gene>
<organism evidence="1 2">
    <name type="scientific">Serratia proteamaculans</name>
    <dbReference type="NCBI Taxonomy" id="28151"/>
    <lineage>
        <taxon>Bacteria</taxon>
        <taxon>Pseudomonadati</taxon>
        <taxon>Pseudomonadota</taxon>
        <taxon>Gammaproteobacteria</taxon>
        <taxon>Enterobacterales</taxon>
        <taxon>Yersiniaceae</taxon>
        <taxon>Serratia</taxon>
    </lineage>
</organism>
<evidence type="ECO:0000313" key="2">
    <source>
        <dbReference type="Proteomes" id="UP000639004"/>
    </source>
</evidence>
<reference evidence="1 2" key="1">
    <citation type="submission" date="2020-12" db="EMBL/GenBank/DDBJ databases">
        <title>Enhanced detection system for hospital associated transmission using whole genome sequencing surveillance.</title>
        <authorList>
            <person name="Harrison L.H."/>
            <person name="Van Tyne D."/>
            <person name="Marsh J.W."/>
            <person name="Griffith M.P."/>
            <person name="Snyder D.J."/>
            <person name="Cooper V.S."/>
            <person name="Mustapha M."/>
        </authorList>
    </citation>
    <scope>NUCLEOTIDE SEQUENCE [LARGE SCALE GENOMIC DNA]</scope>
    <source>
        <strain evidence="1 2">SER00238</strain>
    </source>
</reference>
<proteinExistence type="predicted"/>